<dbReference type="Proteomes" id="UP001159427">
    <property type="component" value="Unassembled WGS sequence"/>
</dbReference>
<comment type="caution">
    <text evidence="1">The sequence shown here is derived from an EMBL/GenBank/DDBJ whole genome shotgun (WGS) entry which is preliminary data.</text>
</comment>
<dbReference type="PANTHER" id="PTHR10974:SF1">
    <property type="entry name" value="FI08016P-RELATED"/>
    <property type="match status" value="1"/>
</dbReference>
<dbReference type="SUPFAM" id="SSF53649">
    <property type="entry name" value="Alkaline phosphatase-like"/>
    <property type="match status" value="1"/>
</dbReference>
<dbReference type="Pfam" id="PF02995">
    <property type="entry name" value="DUF229"/>
    <property type="match status" value="1"/>
</dbReference>
<dbReference type="InterPro" id="IPR017850">
    <property type="entry name" value="Alkaline_phosphatase_core_sf"/>
</dbReference>
<name>A0ABN8QWQ4_9CNID</name>
<sequence>LEFYVNNLKCGTSTTKVQRPISTGEVSCRLPNIDPFDASSMRYFLPIVPIACERDATIFTSYRDGLLKVVVYHDRGAPVTNLSFQTIHRQTGGSDSGFRLGNRRPLKYKAPVLKLNHDFIQVNAEFFNGVKQTDFHAQVVPKSHVLRRVPQQEAGIPLNIVILGLDQTSHATFQRLLRSSYKFLQDELQAFMFNGFSLVGEGTTPQLTALLTGRSLEENCKVHEARTGFKGAGTVDPWPFIFKSLKEYGYATMFSEDAPPIGAFNMRLKGFSKPPCDHYARPFWSAVPHKLNAGVLHEKCINAQPQHKIQLEYLKSMFRAYPKTPKFGFSFLSSLCHHNTILPLGAAEKDFYEFFLSMRDLGFLNDTMLVVMGDHGARTGEFRSTMQGKLEERLPLLSIALPDNFRLKHSKLAKNFKSNTDIIISPLDLHATFMHLLKYPFDPSQTELTRGISLFSKLPRNRTCQDAKIPEYFCPCVQWLPLNTTHAHVRIGAQIATDHINSLLKKDLKVSRLCERLTLDVILGAWQELPLSSKVQTFSGIQDGDGLGLGKPEFKNATKPTECIYQVKFRTIPSFAVFEASVKLIEGRFEVSGHISRINLYGSQPDCIKNSHPHLREFCYCGHDTWKKSVEES</sequence>
<accession>A0ABN8QWQ4</accession>
<dbReference type="PANTHER" id="PTHR10974">
    <property type="entry name" value="FI08016P-RELATED"/>
    <property type="match status" value="1"/>
</dbReference>
<dbReference type="EMBL" id="CALNXI010001514">
    <property type="protein sequence ID" value="CAH3171081.1"/>
    <property type="molecule type" value="Genomic_DNA"/>
</dbReference>
<evidence type="ECO:0000313" key="2">
    <source>
        <dbReference type="Proteomes" id="UP001159427"/>
    </source>
</evidence>
<evidence type="ECO:0000313" key="1">
    <source>
        <dbReference type="EMBL" id="CAH3171081.1"/>
    </source>
</evidence>
<organism evidence="1 2">
    <name type="scientific">Porites evermanni</name>
    <dbReference type="NCBI Taxonomy" id="104178"/>
    <lineage>
        <taxon>Eukaryota</taxon>
        <taxon>Metazoa</taxon>
        <taxon>Cnidaria</taxon>
        <taxon>Anthozoa</taxon>
        <taxon>Hexacorallia</taxon>
        <taxon>Scleractinia</taxon>
        <taxon>Fungiina</taxon>
        <taxon>Poritidae</taxon>
        <taxon>Porites</taxon>
    </lineage>
</organism>
<evidence type="ECO:0008006" key="3">
    <source>
        <dbReference type="Google" id="ProtNLM"/>
    </source>
</evidence>
<gene>
    <name evidence="1" type="ORF">PEVE_00007716</name>
</gene>
<dbReference type="InterPro" id="IPR004245">
    <property type="entry name" value="DUF229"/>
</dbReference>
<feature type="non-terminal residue" evidence="1">
    <location>
        <position position="1"/>
    </location>
</feature>
<dbReference type="Gene3D" id="3.40.720.10">
    <property type="entry name" value="Alkaline Phosphatase, subunit A"/>
    <property type="match status" value="1"/>
</dbReference>
<reference evidence="1 2" key="1">
    <citation type="submission" date="2022-05" db="EMBL/GenBank/DDBJ databases">
        <authorList>
            <consortium name="Genoscope - CEA"/>
            <person name="William W."/>
        </authorList>
    </citation>
    <scope>NUCLEOTIDE SEQUENCE [LARGE SCALE GENOMIC DNA]</scope>
</reference>
<dbReference type="CDD" id="cd16021">
    <property type="entry name" value="ALP_like"/>
    <property type="match status" value="1"/>
</dbReference>
<proteinExistence type="predicted"/>
<protein>
    <recommendedName>
        <fullName evidence="3">DUF229 domain-containing protein</fullName>
    </recommendedName>
</protein>
<keyword evidence="2" id="KW-1185">Reference proteome</keyword>